<feature type="transmembrane region" description="Helical" evidence="1">
    <location>
        <begin position="113"/>
        <end position="132"/>
    </location>
</feature>
<feature type="transmembrane region" description="Helical" evidence="1">
    <location>
        <begin position="243"/>
        <end position="266"/>
    </location>
</feature>
<evidence type="ECO:0000313" key="2">
    <source>
        <dbReference type="EMBL" id="RRR75262.1"/>
    </source>
</evidence>
<dbReference type="Proteomes" id="UP000280307">
    <property type="component" value="Unassembled WGS sequence"/>
</dbReference>
<evidence type="ECO:0000256" key="1">
    <source>
        <dbReference type="SAM" id="Phobius"/>
    </source>
</evidence>
<sequence>MIIVATLLYPGLLTALAAGLLYRWLLRRQVGARPAAGALRSREGVATALGVALAGGGLALLPWPFHPATPTVAWLWAWAAFELAFLLPLLPALMAGAPAVARAAIREAQLGTLARALLWAALASALILHTRWDGLALIVHLLSLVAALAAFPAAVGWGIFGHEEWMTPGGSAAGLTQAGQHLAAWGYDLRAGALLAALLVATLPVGTLPPLVAFALLLVGFILTSLLLREFTGRTPRLNLPGALRFCLFVPLPLTVGATLALAFAVR</sequence>
<dbReference type="AlphaFoldDB" id="A0A426U5N4"/>
<gene>
    <name evidence="2" type="ORF">EI684_05175</name>
</gene>
<keyword evidence="1" id="KW-0812">Transmembrane</keyword>
<comment type="caution">
    <text evidence="2">The sequence shown here is derived from an EMBL/GenBank/DDBJ whole genome shotgun (WGS) entry which is preliminary data.</text>
</comment>
<feature type="transmembrane region" description="Helical" evidence="1">
    <location>
        <begin position="182"/>
        <end position="205"/>
    </location>
</feature>
<evidence type="ECO:0000313" key="3">
    <source>
        <dbReference type="Proteomes" id="UP000280307"/>
    </source>
</evidence>
<feature type="transmembrane region" description="Helical" evidence="1">
    <location>
        <begin position="45"/>
        <end position="63"/>
    </location>
</feature>
<keyword evidence="1" id="KW-0472">Membrane</keyword>
<feature type="transmembrane region" description="Helical" evidence="1">
    <location>
        <begin position="138"/>
        <end position="161"/>
    </location>
</feature>
<feature type="transmembrane region" description="Helical" evidence="1">
    <location>
        <begin position="211"/>
        <end position="231"/>
    </location>
</feature>
<dbReference type="EMBL" id="RSAS01000201">
    <property type="protein sequence ID" value="RRR75262.1"/>
    <property type="molecule type" value="Genomic_DNA"/>
</dbReference>
<accession>A0A426U5N4</accession>
<reference evidence="2 3" key="1">
    <citation type="submission" date="2018-12" db="EMBL/GenBank/DDBJ databases">
        <title>Genome Sequence of Candidatus Viridilinea halotolerans isolated from saline sulfide-rich spring.</title>
        <authorList>
            <person name="Grouzdev D.S."/>
            <person name="Burganskaya E.I."/>
            <person name="Krutkina M.S."/>
            <person name="Sukhacheva M.V."/>
            <person name="Gorlenko V.M."/>
        </authorList>
    </citation>
    <scope>NUCLEOTIDE SEQUENCE [LARGE SCALE GENOMIC DNA]</scope>
    <source>
        <strain evidence="2">Chok-6</strain>
    </source>
</reference>
<organism evidence="2 3">
    <name type="scientific">Candidatus Viridilinea halotolerans</name>
    <dbReference type="NCBI Taxonomy" id="2491704"/>
    <lineage>
        <taxon>Bacteria</taxon>
        <taxon>Bacillati</taxon>
        <taxon>Chloroflexota</taxon>
        <taxon>Chloroflexia</taxon>
        <taxon>Chloroflexales</taxon>
        <taxon>Chloroflexineae</taxon>
        <taxon>Oscillochloridaceae</taxon>
        <taxon>Candidatus Viridilinea</taxon>
    </lineage>
</organism>
<evidence type="ECO:0008006" key="4">
    <source>
        <dbReference type="Google" id="ProtNLM"/>
    </source>
</evidence>
<feature type="transmembrane region" description="Helical" evidence="1">
    <location>
        <begin position="75"/>
        <end position="101"/>
    </location>
</feature>
<feature type="transmembrane region" description="Helical" evidence="1">
    <location>
        <begin position="6"/>
        <end position="25"/>
    </location>
</feature>
<proteinExistence type="predicted"/>
<protein>
    <recommendedName>
        <fullName evidence="4">NADH-quinone oxidoreductase subunit H</fullName>
    </recommendedName>
</protein>
<name>A0A426U5N4_9CHLR</name>
<keyword evidence="1" id="KW-1133">Transmembrane helix</keyword>